<dbReference type="InterPro" id="IPR043968">
    <property type="entry name" value="SGNH"/>
</dbReference>
<dbReference type="InterPro" id="IPR050879">
    <property type="entry name" value="Acyltransferase_3"/>
</dbReference>
<feature type="transmembrane region" description="Helical" evidence="1">
    <location>
        <begin position="318"/>
        <end position="335"/>
    </location>
</feature>
<keyword evidence="1" id="KW-0472">Membrane</keyword>
<comment type="caution">
    <text evidence="4">The sequence shown here is derived from an EMBL/GenBank/DDBJ whole genome shotgun (WGS) entry which is preliminary data.</text>
</comment>
<keyword evidence="5" id="KW-1185">Reference proteome</keyword>
<dbReference type="Pfam" id="PF01757">
    <property type="entry name" value="Acyl_transf_3"/>
    <property type="match status" value="1"/>
</dbReference>
<evidence type="ECO:0000313" key="5">
    <source>
        <dbReference type="Proteomes" id="UP000321196"/>
    </source>
</evidence>
<dbReference type="EMBL" id="VRSW01000001">
    <property type="protein sequence ID" value="TXK06094.1"/>
    <property type="molecule type" value="Genomic_DNA"/>
</dbReference>
<reference evidence="4 5" key="1">
    <citation type="submission" date="2019-08" db="EMBL/GenBank/DDBJ databases">
        <authorList>
            <person name="Dong K."/>
        </authorList>
    </citation>
    <scope>NUCLEOTIDE SEQUENCE [LARGE SCALE GENOMIC DNA]</scope>
    <source>
        <strain evidence="4 5">M4-8</strain>
    </source>
</reference>
<feature type="transmembrane region" description="Helical" evidence="1">
    <location>
        <begin position="251"/>
        <end position="271"/>
    </location>
</feature>
<dbReference type="RefSeq" id="WP_147824904.1">
    <property type="nucleotide sequence ID" value="NZ_BAAARG010000001.1"/>
</dbReference>
<feature type="domain" description="SGNH" evidence="3">
    <location>
        <begin position="476"/>
        <end position="672"/>
    </location>
</feature>
<feature type="transmembrane region" description="Helical" evidence="1">
    <location>
        <begin position="228"/>
        <end position="244"/>
    </location>
</feature>
<name>A0A5C8HQ09_9MICO</name>
<protein>
    <submittedName>
        <fullName evidence="4">Acyltransferase</fullName>
    </submittedName>
</protein>
<dbReference type="AlphaFoldDB" id="A0A5C8HQ09"/>
<gene>
    <name evidence="4" type="ORF">FVP60_03770</name>
</gene>
<keyword evidence="4" id="KW-0012">Acyltransferase</keyword>
<dbReference type="InterPro" id="IPR002656">
    <property type="entry name" value="Acyl_transf_3_dom"/>
</dbReference>
<evidence type="ECO:0000259" key="3">
    <source>
        <dbReference type="Pfam" id="PF19040"/>
    </source>
</evidence>
<dbReference type="OrthoDB" id="3404679at2"/>
<feature type="transmembrane region" description="Helical" evidence="1">
    <location>
        <begin position="283"/>
        <end position="306"/>
    </location>
</feature>
<proteinExistence type="predicted"/>
<dbReference type="Proteomes" id="UP000321196">
    <property type="component" value="Unassembled WGS sequence"/>
</dbReference>
<dbReference type="GO" id="GO:0016747">
    <property type="term" value="F:acyltransferase activity, transferring groups other than amino-acyl groups"/>
    <property type="evidence" value="ECO:0007669"/>
    <property type="project" value="InterPro"/>
</dbReference>
<accession>A0A5C8HQ09</accession>
<dbReference type="GO" id="GO:0016020">
    <property type="term" value="C:membrane"/>
    <property type="evidence" value="ECO:0007669"/>
    <property type="project" value="TreeGrafter"/>
</dbReference>
<feature type="transmembrane region" description="Helical" evidence="1">
    <location>
        <begin position="192"/>
        <end position="213"/>
    </location>
</feature>
<evidence type="ECO:0000256" key="1">
    <source>
        <dbReference type="SAM" id="Phobius"/>
    </source>
</evidence>
<keyword evidence="1" id="KW-1133">Transmembrane helix</keyword>
<dbReference type="PANTHER" id="PTHR23028:SF53">
    <property type="entry name" value="ACYL_TRANSF_3 DOMAIN-CONTAINING PROTEIN"/>
    <property type="match status" value="1"/>
</dbReference>
<evidence type="ECO:0000259" key="2">
    <source>
        <dbReference type="Pfam" id="PF01757"/>
    </source>
</evidence>
<feature type="transmembrane region" description="Helical" evidence="1">
    <location>
        <begin position="347"/>
        <end position="365"/>
    </location>
</feature>
<dbReference type="PANTHER" id="PTHR23028">
    <property type="entry name" value="ACETYLTRANSFERASE"/>
    <property type="match status" value="1"/>
</dbReference>
<sequence length="687" mass="75121">MTVANASPAREQIDDRRRTSVDSVLDASQNHRHDLDGLRAFAIALVVAYHVWVGRVSGGVDVFLLLSAFFMTGSLVRKADRGHIGLGAYWVNRFWRLVPVAALTIVGVLVATMLLLPSGFWPAIWDQAWASLFYYQNVELAANAVDYYARGVNDVSPLLHFWSLSVQGQIFILWPLILLACWGIARWTKRRVGTIALVVFSAIFVASFIYSIWLTDTNQTVAYYSTPARMWEFAIGSIVALIPLHRALPRVAAEIVGWGGIAALLVCGMVIDVSGGFPGYLAMWPVLAAVALIIGGATANTTFAAVLGSRFMRWMGTFAYPLYLVHWPILVFFMITTDTARPDLLQGGAIVAASIVLAIAIRYGIDRPLQRLRFEKRNAWAGGLALIATASMVVVPLTQWQALENQRAEMIEAAAQEQAAELAVALEASEGPLDGDLLLPIGSRMAEEWVGLEEECTGDTIPIGASAAALCSQTIIDEGAPTFLIVGDSHAQQWMGAFAPLAVDNGYNVVALLRGGCPFALDEFSGELEACNEWRGEVTDYINETQPDVLFTVGTRALASEPDDRPLDGIDRTLLEVEDAVGQIILVRDNPRYSENIYSCVFENLDDGMACAAPLQDKLAMTNPIEDIASDKIHVVDMTEQFCPEGTCRAVIGNTVLYMDDNHITKTFMQHLIEPVGIALDESGFRW</sequence>
<feature type="domain" description="Acyltransferase 3" evidence="2">
    <location>
        <begin position="33"/>
        <end position="362"/>
    </location>
</feature>
<evidence type="ECO:0000313" key="4">
    <source>
        <dbReference type="EMBL" id="TXK06094.1"/>
    </source>
</evidence>
<dbReference type="GO" id="GO:0009103">
    <property type="term" value="P:lipopolysaccharide biosynthetic process"/>
    <property type="evidence" value="ECO:0007669"/>
    <property type="project" value="TreeGrafter"/>
</dbReference>
<dbReference type="Pfam" id="PF19040">
    <property type="entry name" value="SGNH"/>
    <property type="match status" value="1"/>
</dbReference>
<organism evidence="4 5">
    <name type="scientific">Microbacterium mitrae</name>
    <dbReference type="NCBI Taxonomy" id="664640"/>
    <lineage>
        <taxon>Bacteria</taxon>
        <taxon>Bacillati</taxon>
        <taxon>Actinomycetota</taxon>
        <taxon>Actinomycetes</taxon>
        <taxon>Micrococcales</taxon>
        <taxon>Microbacteriaceae</taxon>
        <taxon>Microbacterium</taxon>
    </lineage>
</organism>
<feature type="transmembrane region" description="Helical" evidence="1">
    <location>
        <begin position="166"/>
        <end position="185"/>
    </location>
</feature>
<keyword evidence="1" id="KW-0812">Transmembrane</keyword>
<feature type="transmembrane region" description="Helical" evidence="1">
    <location>
        <begin position="97"/>
        <end position="116"/>
    </location>
</feature>
<keyword evidence="4" id="KW-0808">Transferase</keyword>
<feature type="transmembrane region" description="Helical" evidence="1">
    <location>
        <begin position="377"/>
        <end position="397"/>
    </location>
</feature>
<feature type="transmembrane region" description="Helical" evidence="1">
    <location>
        <begin position="59"/>
        <end position="76"/>
    </location>
</feature>